<feature type="compositionally biased region" description="Basic residues" evidence="1">
    <location>
        <begin position="220"/>
        <end position="230"/>
    </location>
</feature>
<evidence type="ECO:0000313" key="3">
    <source>
        <dbReference type="WBParaSite" id="ALUE_0000891101-mRNA-1"/>
    </source>
</evidence>
<sequence>MSSDEDCEHVEGLPWDAWLAATRAHPSSHRLHISEIGFDAASMPSQKAVCYGYYPSIEVNSMLLVKCKHCGMLLKDVGFGHHMRSRHGFRAESPASSDECQSFLLSPPHHIPSPRLNDPAILSPPYRKPSTSYQMSSAVEDRAASLASRTISPRYSIEQRDDLKLSLRVSRREVRFLDPILLWKRLKVPIENGPEVPMCEGEVKGKPATADSSKQVNGRVKQKKKKKRKRDSSEEDHISLEHLRRKKRLEAQSESLIVIHQDFPLNADTVETSGESSCTETAPCTSSALHLETSAITEKQVGVATERSPRLRSPASVFSVSSRVPVTSSLSEDSHATAISAGNAISRLSPLAVGDASRASCTMLTSSPHASPRLSTNLPTASLHSASSRDQSTSLSAFEVVSPEQTQGQDSAVVQRFRRSPIVATGRSAISSVPRRMPLECALLTSPNQHSMMLTSRASATSMRSPIPQLSSAEQKSFLINPAVESSCTETAPCTSSALHLETSAITEKQVGVATERSPRLRSPASVFSVSSRVPVTSSLSEDSHATAISAGNAISRLSPLAVGDASRASCTMLTSSPHASPRLSTNLPTASLHSASSRDQSTSLSAFEVVSPEQTQGQDSAVVQRFRRSPIVATGRSAISSVPRRMPLECALLTSPNQHSMMLTSRANATSMRSPIPQLSSAEQKSFLINPAVGSLTVTSAAYGSSIAVAAPATFTYATGGDERQREDEEQYSQMRAVVNGLKGEYEERDVNETLAPEEQAQEVGNEFANAVTSTTRLTAMTSMSDDEHIVFEDEMNENGRNVIVPKQEVIESPSSSASVIALSPEGQHSEMEVEDVLLREEESEEELDASLSLPPTLTREQPFVTPPLQHRRTHIFLVRLFRFVDFFAELIAKTGLSLLVGRRVWDENVSVFCRSVIALSPEGQHSEMEVEDVLLREEESEEELDASLSLPPTLTREQPFVTPPLQHRRTHIFLVRLFRFVDFFAELIAKVVETNVSVIALSPEGQHSEMEVEDVLLREEESEEELDASLSLPPTLTREQPFVTPPLQHRRTHIFLTAAPPYRRVHRSCSSPPSGESSGLVAQRDFFSQRRHEDWKYASTRMMFARALGVPLNYPPPARSSPPAIVSASQSPRSHNIRTKVEAISPIPSDGSECRSAPSRDVNNTNRFSQVTSERSGSEIRTALEQGRTRVSASEALVTTAVDGNSAAISSGVSISADSTNRLQTDTSFRLPTTTFNTNAAAMRYGEGVGKATRSGCRKALLQHNYAGLSSIGVRLSRRTLMAWRRVVGSRLQTGFTMPLYEELVFRGASTLNGMAVRGFEQQQLNGTRVYRAVRGMLRKGGTPTILSSLHTSPQQHQNQARYLYVHTSTPSPTAASSESAGIFAGSDADIGTDIMEGDGQQLDVIQSSQKRSNGRLLRQISAQRLYDLPSILKMRVSLHQPVVANEAVLTTVTPLSACSSPRLVTRQAIESAPIIDGPLLFASPAITTRAYVDNGRAGRNTHSYAISSAGACVNRGAVLLSKGVQGLTTTQRGLPIVQSFRRAQTLIANHSVKAFANGACFFFIESAENVRRARITEVLSAIEGLGVGGASGMGTIALLGRPTTTQAIIVDQHRGSTASPTTASNCVRSTTALAGIRTGPRTVTVVPVLSRYSPANASTSSPTHIGGATTVCRSSSQSVASAANATAACLSKYAAQPHTC</sequence>
<evidence type="ECO:0000256" key="1">
    <source>
        <dbReference type="SAM" id="MobiDB-lite"/>
    </source>
</evidence>
<accession>A0A9J2PH33</accession>
<name>A0A9J2PH33_ASCLU</name>
<evidence type="ECO:0000313" key="2">
    <source>
        <dbReference type="Proteomes" id="UP000036681"/>
    </source>
</evidence>
<feature type="region of interest" description="Disordered" evidence="1">
    <location>
        <begin position="363"/>
        <end position="389"/>
    </location>
</feature>
<reference evidence="3" key="1">
    <citation type="submission" date="2023-03" db="UniProtKB">
        <authorList>
            <consortium name="WormBaseParasite"/>
        </authorList>
    </citation>
    <scope>IDENTIFICATION</scope>
</reference>
<dbReference type="WBParaSite" id="ALUE_0000891101-mRNA-1">
    <property type="protein sequence ID" value="ALUE_0000891101-mRNA-1"/>
    <property type="gene ID" value="ALUE_0000891101"/>
</dbReference>
<feature type="compositionally biased region" description="Polar residues" evidence="1">
    <location>
        <begin position="1163"/>
        <end position="1177"/>
    </location>
</feature>
<feature type="region of interest" description="Disordered" evidence="1">
    <location>
        <begin position="194"/>
        <end position="239"/>
    </location>
</feature>
<feature type="region of interest" description="Disordered" evidence="1">
    <location>
        <begin position="573"/>
        <end position="599"/>
    </location>
</feature>
<feature type="region of interest" description="Disordered" evidence="1">
    <location>
        <begin position="1123"/>
        <end position="1181"/>
    </location>
</feature>
<dbReference type="Proteomes" id="UP000036681">
    <property type="component" value="Unplaced"/>
</dbReference>
<proteinExistence type="predicted"/>
<organism evidence="2 3">
    <name type="scientific">Ascaris lumbricoides</name>
    <name type="common">Giant roundworm</name>
    <dbReference type="NCBI Taxonomy" id="6252"/>
    <lineage>
        <taxon>Eukaryota</taxon>
        <taxon>Metazoa</taxon>
        <taxon>Ecdysozoa</taxon>
        <taxon>Nematoda</taxon>
        <taxon>Chromadorea</taxon>
        <taxon>Rhabditida</taxon>
        <taxon>Spirurina</taxon>
        <taxon>Ascaridomorpha</taxon>
        <taxon>Ascaridoidea</taxon>
        <taxon>Ascarididae</taxon>
        <taxon>Ascaris</taxon>
    </lineage>
</organism>
<protein>
    <submittedName>
        <fullName evidence="3">C2H2-type domain-containing protein</fullName>
    </submittedName>
</protein>
<keyword evidence="2" id="KW-1185">Reference proteome</keyword>